<dbReference type="InterPro" id="IPR049730">
    <property type="entry name" value="SNF2/RAD54-like_C"/>
</dbReference>
<dbReference type="PANTHER" id="PTHR10799">
    <property type="entry name" value="SNF2/RAD54 HELICASE FAMILY"/>
    <property type="match status" value="1"/>
</dbReference>
<feature type="domain" description="Helicase C-terminal" evidence="5">
    <location>
        <begin position="893"/>
        <end position="1046"/>
    </location>
</feature>
<dbReference type="PROSITE" id="PS51192">
    <property type="entry name" value="HELICASE_ATP_BIND_1"/>
    <property type="match status" value="1"/>
</dbReference>
<keyword evidence="6" id="KW-0547">Nucleotide-binding</keyword>
<protein>
    <submittedName>
        <fullName evidence="6">DEAD/DEAH box helicase</fullName>
    </submittedName>
</protein>
<keyword evidence="2" id="KW-0479">Metal-binding</keyword>
<evidence type="ECO:0000259" key="3">
    <source>
        <dbReference type="PROSITE" id="PS50966"/>
    </source>
</evidence>
<dbReference type="CDD" id="cd18793">
    <property type="entry name" value="SF2_C_SNF"/>
    <property type="match status" value="1"/>
</dbReference>
<dbReference type="InterPro" id="IPR038718">
    <property type="entry name" value="SNF2-like_sf"/>
</dbReference>
<evidence type="ECO:0000313" key="7">
    <source>
        <dbReference type="Proteomes" id="UP001501734"/>
    </source>
</evidence>
<keyword evidence="1" id="KW-0378">Hydrolase</keyword>
<keyword evidence="2" id="KW-0863">Zinc-finger</keyword>
<dbReference type="InterPro" id="IPR001650">
    <property type="entry name" value="Helicase_C-like"/>
</dbReference>
<evidence type="ECO:0000259" key="5">
    <source>
        <dbReference type="PROSITE" id="PS51194"/>
    </source>
</evidence>
<dbReference type="PROSITE" id="PS50966">
    <property type="entry name" value="ZF_SWIM"/>
    <property type="match status" value="1"/>
</dbReference>
<dbReference type="Pfam" id="PF08455">
    <property type="entry name" value="SNF2_assoc"/>
    <property type="match status" value="1"/>
</dbReference>
<feature type="domain" description="Helicase ATP-binding" evidence="4">
    <location>
        <begin position="622"/>
        <end position="783"/>
    </location>
</feature>
<keyword evidence="2" id="KW-0862">Zinc</keyword>
<keyword evidence="7" id="KW-1185">Reference proteome</keyword>
<dbReference type="Pfam" id="PF04434">
    <property type="entry name" value="SWIM"/>
    <property type="match status" value="1"/>
</dbReference>
<dbReference type="InterPro" id="IPR013663">
    <property type="entry name" value="Helicase_SWF/SNF/SWI_bac"/>
</dbReference>
<keyword evidence="6" id="KW-0347">Helicase</keyword>
<dbReference type="Gene3D" id="3.40.50.300">
    <property type="entry name" value="P-loop containing nucleotide triphosphate hydrolases"/>
    <property type="match status" value="1"/>
</dbReference>
<evidence type="ECO:0000256" key="1">
    <source>
        <dbReference type="ARBA" id="ARBA00022801"/>
    </source>
</evidence>
<dbReference type="Pfam" id="PF00271">
    <property type="entry name" value="Helicase_C"/>
    <property type="match status" value="1"/>
</dbReference>
<dbReference type="Proteomes" id="UP001501734">
    <property type="component" value="Unassembled WGS sequence"/>
</dbReference>
<dbReference type="SMART" id="SM00487">
    <property type="entry name" value="DEXDc"/>
    <property type="match status" value="1"/>
</dbReference>
<dbReference type="RefSeq" id="WP_344910937.1">
    <property type="nucleotide sequence ID" value="NZ_BAABDL010000051.1"/>
</dbReference>
<proteinExistence type="predicted"/>
<dbReference type="PROSITE" id="PS51194">
    <property type="entry name" value="HELICASE_CTER"/>
    <property type="match status" value="1"/>
</dbReference>
<evidence type="ECO:0000256" key="2">
    <source>
        <dbReference type="PROSITE-ProRule" id="PRU00325"/>
    </source>
</evidence>
<gene>
    <name evidence="6" type="ORF">GCM10022410_09760</name>
</gene>
<dbReference type="InterPro" id="IPR007527">
    <property type="entry name" value="Znf_SWIM"/>
</dbReference>
<dbReference type="GO" id="GO:0004386">
    <property type="term" value="F:helicase activity"/>
    <property type="evidence" value="ECO:0007669"/>
    <property type="project" value="UniProtKB-KW"/>
</dbReference>
<dbReference type="EMBL" id="BAABDL010000051">
    <property type="protein sequence ID" value="GAA4065346.1"/>
    <property type="molecule type" value="Genomic_DNA"/>
</dbReference>
<keyword evidence="6" id="KW-0067">ATP-binding</keyword>
<comment type="caution">
    <text evidence="6">The sequence shown here is derived from an EMBL/GenBank/DDBJ whole genome shotgun (WGS) entry which is preliminary data.</text>
</comment>
<organism evidence="6 7">
    <name type="scientific">Amphibacillus indicireducens</name>
    <dbReference type="NCBI Taxonomy" id="1076330"/>
    <lineage>
        <taxon>Bacteria</taxon>
        <taxon>Bacillati</taxon>
        <taxon>Bacillota</taxon>
        <taxon>Bacilli</taxon>
        <taxon>Bacillales</taxon>
        <taxon>Bacillaceae</taxon>
        <taxon>Amphibacillus</taxon>
    </lineage>
</organism>
<evidence type="ECO:0000259" key="4">
    <source>
        <dbReference type="PROSITE" id="PS51192"/>
    </source>
</evidence>
<dbReference type="SUPFAM" id="SSF52540">
    <property type="entry name" value="P-loop containing nucleoside triphosphate hydrolases"/>
    <property type="match status" value="2"/>
</dbReference>
<accession>A0ABP7VER5</accession>
<name>A0ABP7VER5_9BACI</name>
<sequence>MAQFYLDPKDILKITGQRFYRRGVDLYKKGRVTKLTYNQVINSWRAIVKGGSHYQVSIFFFEDDDLEAKCDCSAYQTHYTCKHIAAVLLAISNHNSAISFVPEQRTVELTDPFPLRMIDLFETNETGLITKDTELIVHYQLEEKRHRFLKEAYYELQLKIGESQPFIVKDLPAFMKAIQFNEVHKITETFSYRPKEHFFDPIDSALFDLINQAIIHEQLYSPDFPTVDKRTVSLPPFLIKSFFDKLASRSFEINKEDQSVLTELELHEDLPKINFPITINEDQSFIINFQSLFDYQFSSYYQLLQKGKSFYFLTAEQQKMLEQIHTILPYRQKNGYQISKSKMTHFIGYVVPQLKSIGEVTFSKEAKEQVQQVPLESKLYLDLQKDALSVSVVFQYGKDKFFPNQSIPEQTKVLVRDFQAEHRLLTELQKSGFRLLNKSYWLFNEEKIYQFIYQLLPELMEEVTVFMTDQVQALKADRDYHLDTNIEVNPSSGMLDIHFNIDGITKQDVQEVLYALIEKKMYHRLQNGALIKLTDDSFQAFQTLADELYFKKKQLTDSRLQLSPAKGLQLDHALEEATINYSDTFSQLLTTLKDPGQFNDQVPDRLNAQLRDYQVTGFKWFKSLARYQLGGVLADEMGLGKTIQAISFIISEKEIDNSKPAIVIAPASLIYNWKKEFEKFAPSLNVKVVAGTRDERRTIFASNQQPDVWITSYPLIRQDINVYREFQFDVMILDEAQAIKNHLTQTAKATRLIEAKQRFALSGTPIENRLDELWSIFQTISPGFLGSKQEFIQYPNDYIRKITKPFILRRLKTDVLPDLPEKIEFEQYSELTKEQKEVYLAYLERIERQLDTAVEADQFNQEKIEILAGLTRLRQICCHPSLFLENYQGESGKLELLLTIIEQLRVENRRILIFSQFSSMLKIIEKELNKLNYQSFYLDGQTPIKNRVEMAEAFNNGEREIFIISLKAGGTGLNLTGADTVILFDLWWNPAVEAQAAGRAHRIGQTKEVEVIRLITEGTIEEKIFQLQEKKRKLVDEIIQPGETLLSSLNETELRELLTFEH</sequence>
<dbReference type="Pfam" id="PF00176">
    <property type="entry name" value="SNF2-rel_dom"/>
    <property type="match status" value="1"/>
</dbReference>
<dbReference type="InterPro" id="IPR014001">
    <property type="entry name" value="Helicase_ATP-bd"/>
</dbReference>
<feature type="domain" description="SWIM-type" evidence="3">
    <location>
        <begin position="54"/>
        <end position="92"/>
    </location>
</feature>
<evidence type="ECO:0000313" key="6">
    <source>
        <dbReference type="EMBL" id="GAA4065346.1"/>
    </source>
</evidence>
<dbReference type="CDD" id="cd18012">
    <property type="entry name" value="DEXQc_arch_SWI2_SNF2"/>
    <property type="match status" value="1"/>
</dbReference>
<dbReference type="SMART" id="SM00490">
    <property type="entry name" value="HELICc"/>
    <property type="match status" value="1"/>
</dbReference>
<dbReference type="Gene3D" id="3.40.50.10810">
    <property type="entry name" value="Tandem AAA-ATPase domain"/>
    <property type="match status" value="1"/>
</dbReference>
<dbReference type="InterPro" id="IPR027417">
    <property type="entry name" value="P-loop_NTPase"/>
</dbReference>
<dbReference type="InterPro" id="IPR000330">
    <property type="entry name" value="SNF2_N"/>
</dbReference>
<reference evidence="7" key="1">
    <citation type="journal article" date="2019" name="Int. J. Syst. Evol. Microbiol.">
        <title>The Global Catalogue of Microorganisms (GCM) 10K type strain sequencing project: providing services to taxonomists for standard genome sequencing and annotation.</title>
        <authorList>
            <consortium name="The Broad Institute Genomics Platform"/>
            <consortium name="The Broad Institute Genome Sequencing Center for Infectious Disease"/>
            <person name="Wu L."/>
            <person name="Ma J."/>
        </authorList>
    </citation>
    <scope>NUCLEOTIDE SEQUENCE [LARGE SCALE GENOMIC DNA]</scope>
    <source>
        <strain evidence="7">JCM 17250</strain>
    </source>
</reference>